<keyword evidence="5 12" id="KW-0999">Mitochondrion inner membrane</keyword>
<evidence type="ECO:0000256" key="7">
    <source>
        <dbReference type="ARBA" id="ARBA00022989"/>
    </source>
</evidence>
<evidence type="ECO:0000256" key="8">
    <source>
        <dbReference type="ARBA" id="ARBA00023128"/>
    </source>
</evidence>
<dbReference type="InterPro" id="IPR034804">
    <property type="entry name" value="SQR/QFR_C/D"/>
</dbReference>
<dbReference type="InParanoid" id="D7FTY7"/>
<keyword evidence="3" id="KW-0813">Transport</keyword>
<dbReference type="Gene3D" id="1.20.1300.10">
    <property type="entry name" value="Fumarate reductase/succinate dehydrogenase, transmembrane subunit"/>
    <property type="match status" value="1"/>
</dbReference>
<dbReference type="SUPFAM" id="SSF81343">
    <property type="entry name" value="Fumarate reductase respiratory complex transmembrane subunits"/>
    <property type="match status" value="1"/>
</dbReference>
<keyword evidence="7" id="KW-1133">Transmembrane helix</keyword>
<evidence type="ECO:0000256" key="12">
    <source>
        <dbReference type="RuleBase" id="RU364031"/>
    </source>
</evidence>
<feature type="binding site" description="axial binding residue" evidence="11">
    <location>
        <position position="89"/>
    </location>
    <ligand>
        <name>heme b</name>
        <dbReference type="ChEBI" id="CHEBI:60344"/>
        <note>ligand shared with SDHC</note>
    </ligand>
    <ligandPart>
        <name>Fe</name>
        <dbReference type="ChEBI" id="CHEBI:18248"/>
    </ligandPart>
</feature>
<keyword evidence="4" id="KW-0812">Transmembrane</keyword>
<keyword evidence="6 12" id="KW-0809">Transit peptide</keyword>
<name>D7FTY7_ECTSI</name>
<keyword evidence="14" id="KW-1185">Reference proteome</keyword>
<comment type="similarity">
    <text evidence="2 12">Belongs to the CybS family.</text>
</comment>
<sequence length="154" mass="15785">MSASLQRSSALLRPVVTAHVRRLHSSVPKTSSAPGSASVLNADDGKLGTKLYHAVNMVVLAGVPAAVATSPSALTMPLDIVLGIAMPLHAHIGMNYVISDYVPKSARGGARGAMLAASVLATLGLLKLNLTGAGLTETLKATWRGPKPKEEGAK</sequence>
<organism evidence="13 14">
    <name type="scientific">Ectocarpus siliculosus</name>
    <name type="common">Brown alga</name>
    <name type="synonym">Conferva siliculosa</name>
    <dbReference type="NCBI Taxonomy" id="2880"/>
    <lineage>
        <taxon>Eukaryota</taxon>
        <taxon>Sar</taxon>
        <taxon>Stramenopiles</taxon>
        <taxon>Ochrophyta</taxon>
        <taxon>PX clade</taxon>
        <taxon>Phaeophyceae</taxon>
        <taxon>Ectocarpales</taxon>
        <taxon>Ectocarpaceae</taxon>
        <taxon>Ectocarpus</taxon>
    </lineage>
</organism>
<reference evidence="13 14" key="1">
    <citation type="journal article" date="2010" name="Nature">
        <title>The Ectocarpus genome and the independent evolution of multicellularity in brown algae.</title>
        <authorList>
            <person name="Cock J.M."/>
            <person name="Sterck L."/>
            <person name="Rouze P."/>
            <person name="Scornet D."/>
            <person name="Allen A.E."/>
            <person name="Amoutzias G."/>
            <person name="Anthouard V."/>
            <person name="Artiguenave F."/>
            <person name="Aury J.M."/>
            <person name="Badger J.H."/>
            <person name="Beszteri B."/>
            <person name="Billiau K."/>
            <person name="Bonnet E."/>
            <person name="Bothwell J.H."/>
            <person name="Bowler C."/>
            <person name="Boyen C."/>
            <person name="Brownlee C."/>
            <person name="Carrano C.J."/>
            <person name="Charrier B."/>
            <person name="Cho G.Y."/>
            <person name="Coelho S.M."/>
            <person name="Collen J."/>
            <person name="Corre E."/>
            <person name="Da Silva C."/>
            <person name="Delage L."/>
            <person name="Delaroque N."/>
            <person name="Dittami S.M."/>
            <person name="Doulbeau S."/>
            <person name="Elias M."/>
            <person name="Farnham G."/>
            <person name="Gachon C.M."/>
            <person name="Gschloessl B."/>
            <person name="Heesch S."/>
            <person name="Jabbari K."/>
            <person name="Jubin C."/>
            <person name="Kawai H."/>
            <person name="Kimura K."/>
            <person name="Kloareg B."/>
            <person name="Kupper F.C."/>
            <person name="Lang D."/>
            <person name="Le Bail A."/>
            <person name="Leblanc C."/>
            <person name="Lerouge P."/>
            <person name="Lohr M."/>
            <person name="Lopez P.J."/>
            <person name="Martens C."/>
            <person name="Maumus F."/>
            <person name="Michel G."/>
            <person name="Miranda-Saavedra D."/>
            <person name="Morales J."/>
            <person name="Moreau H."/>
            <person name="Motomura T."/>
            <person name="Nagasato C."/>
            <person name="Napoli C.A."/>
            <person name="Nelson D.R."/>
            <person name="Nyvall-Collen P."/>
            <person name="Peters A.F."/>
            <person name="Pommier C."/>
            <person name="Potin P."/>
            <person name="Poulain J."/>
            <person name="Quesneville H."/>
            <person name="Read B."/>
            <person name="Rensing S.A."/>
            <person name="Ritter A."/>
            <person name="Rousvoal S."/>
            <person name="Samanta M."/>
            <person name="Samson G."/>
            <person name="Schroeder D.C."/>
            <person name="Segurens B."/>
            <person name="Strittmatter M."/>
            <person name="Tonon T."/>
            <person name="Tregear J.W."/>
            <person name="Valentin K."/>
            <person name="von Dassow P."/>
            <person name="Yamagishi T."/>
            <person name="Van de Peer Y."/>
            <person name="Wincker P."/>
        </authorList>
    </citation>
    <scope>NUCLEOTIDE SEQUENCE [LARGE SCALE GENOMIC DNA]</scope>
    <source>
        <strain evidence="14">Ec32 / CCAP1310/4</strain>
    </source>
</reference>
<dbReference type="GO" id="GO:0016491">
    <property type="term" value="F:oxidoreductase activity"/>
    <property type="evidence" value="ECO:0007669"/>
    <property type="project" value="UniProtKB-KW"/>
</dbReference>
<evidence type="ECO:0000313" key="14">
    <source>
        <dbReference type="Proteomes" id="UP000002630"/>
    </source>
</evidence>
<dbReference type="EMBL" id="FN649760">
    <property type="protein sequence ID" value="CBJ31514.1"/>
    <property type="molecule type" value="Genomic_DNA"/>
</dbReference>
<dbReference type="GO" id="GO:0020037">
    <property type="term" value="F:heme binding"/>
    <property type="evidence" value="ECO:0007669"/>
    <property type="project" value="TreeGrafter"/>
</dbReference>
<dbReference type="GO" id="GO:0005743">
    <property type="term" value="C:mitochondrial inner membrane"/>
    <property type="evidence" value="ECO:0007669"/>
    <property type="project" value="UniProtKB-SubCell"/>
</dbReference>
<dbReference type="GO" id="GO:0046872">
    <property type="term" value="F:metal ion binding"/>
    <property type="evidence" value="ECO:0007669"/>
    <property type="project" value="UniProtKB-KW"/>
</dbReference>
<gene>
    <name evidence="13" type="primary">SDH4</name>
    <name evidence="13" type="ORF">Esi_0261_0032</name>
</gene>
<keyword evidence="13" id="KW-0560">Oxidoreductase</keyword>
<dbReference type="InterPro" id="IPR007992">
    <property type="entry name" value="CybS"/>
</dbReference>
<dbReference type="AlphaFoldDB" id="D7FTY7"/>
<dbReference type="PANTHER" id="PTHR13337">
    <property type="entry name" value="SUCCINATE DEHYDROGENASE"/>
    <property type="match status" value="1"/>
</dbReference>
<evidence type="ECO:0000256" key="6">
    <source>
        <dbReference type="ARBA" id="ARBA00022946"/>
    </source>
</evidence>
<keyword evidence="11" id="KW-0479">Metal-binding</keyword>
<evidence type="ECO:0000313" key="13">
    <source>
        <dbReference type="EMBL" id="CBJ31514.1"/>
    </source>
</evidence>
<evidence type="ECO:0000256" key="2">
    <source>
        <dbReference type="ARBA" id="ARBA00007294"/>
    </source>
</evidence>
<evidence type="ECO:0000256" key="10">
    <source>
        <dbReference type="PIRSR" id="PIRSR607992-1"/>
    </source>
</evidence>
<dbReference type="PANTHER" id="PTHR13337:SF2">
    <property type="entry name" value="SUCCINATE DEHYDROGENASE [UBIQUINONE] CYTOCHROME B SMALL SUBUNIT, MITOCHONDRIAL"/>
    <property type="match status" value="1"/>
</dbReference>
<evidence type="ECO:0000256" key="9">
    <source>
        <dbReference type="ARBA" id="ARBA00023136"/>
    </source>
</evidence>
<protein>
    <recommendedName>
        <fullName evidence="12">Succinate dehydrogenase [ubiquinone] cytochrome b small subunit</fullName>
    </recommendedName>
</protein>
<comment type="subcellular location">
    <subcellularLocation>
        <location evidence="1 12">Mitochondrion inner membrane</location>
        <topology evidence="1 12">Multi-pass membrane protein</topology>
    </subcellularLocation>
</comment>
<feature type="binding site" evidence="10">
    <location>
        <position position="101"/>
    </location>
    <ligand>
        <name>a ubiquinone</name>
        <dbReference type="ChEBI" id="CHEBI:16389"/>
        <note>ligand shared with IP/SDHB</note>
    </ligand>
</feature>
<keyword evidence="9 12" id="KW-0472">Membrane</keyword>
<evidence type="ECO:0000256" key="5">
    <source>
        <dbReference type="ARBA" id="ARBA00022792"/>
    </source>
</evidence>
<keyword evidence="8 12" id="KW-0496">Mitochondrion</keyword>
<evidence type="ECO:0000256" key="1">
    <source>
        <dbReference type="ARBA" id="ARBA00004448"/>
    </source>
</evidence>
<evidence type="ECO:0000256" key="11">
    <source>
        <dbReference type="PIRSR" id="PIRSR607992-2"/>
    </source>
</evidence>
<dbReference type="Proteomes" id="UP000002630">
    <property type="component" value="Unassembled WGS sequence"/>
</dbReference>
<dbReference type="eggNOG" id="ENOG502S9AK">
    <property type="taxonomic scope" value="Eukaryota"/>
</dbReference>
<dbReference type="OrthoDB" id="18577at2759"/>
<dbReference type="GO" id="GO:0006121">
    <property type="term" value="P:mitochondrial electron transport, succinate to ubiquinone"/>
    <property type="evidence" value="ECO:0007669"/>
    <property type="project" value="TreeGrafter"/>
</dbReference>
<evidence type="ECO:0000256" key="4">
    <source>
        <dbReference type="ARBA" id="ARBA00022692"/>
    </source>
</evidence>
<dbReference type="GO" id="GO:0048039">
    <property type="term" value="F:ubiquinone binding"/>
    <property type="evidence" value="ECO:0007669"/>
    <property type="project" value="TreeGrafter"/>
</dbReference>
<keyword evidence="11" id="KW-0408">Iron</keyword>
<dbReference type="Pfam" id="PF05328">
    <property type="entry name" value="CybS"/>
    <property type="match status" value="1"/>
</dbReference>
<proteinExistence type="inferred from homology"/>
<dbReference type="GO" id="GO:0006099">
    <property type="term" value="P:tricarboxylic acid cycle"/>
    <property type="evidence" value="ECO:0007669"/>
    <property type="project" value="TreeGrafter"/>
</dbReference>
<dbReference type="STRING" id="2880.D7FTY7"/>
<evidence type="ECO:0000256" key="3">
    <source>
        <dbReference type="ARBA" id="ARBA00022448"/>
    </source>
</evidence>
<accession>D7FTY7</accession>